<gene>
    <name evidence="2" type="ORF">R54876_GBNLAHCA_00650</name>
</gene>
<reference evidence="2 3" key="1">
    <citation type="submission" date="2024-01" db="EMBL/GenBank/DDBJ databases">
        <authorList>
            <person name="Botero Cardona J."/>
        </authorList>
    </citation>
    <scope>NUCLEOTIDE SEQUENCE [LARGE SCALE GENOMIC DNA]</scope>
    <source>
        <strain evidence="2 3">LMG 33000</strain>
    </source>
</reference>
<dbReference type="PANTHER" id="PTHR22916">
    <property type="entry name" value="GLYCOSYLTRANSFERASE"/>
    <property type="match status" value="1"/>
</dbReference>
<dbReference type="Proteomes" id="UP001314241">
    <property type="component" value="Unassembled WGS sequence"/>
</dbReference>
<organism evidence="2 3">
    <name type="scientific">Eupransor demetentiae</name>
    <dbReference type="NCBI Taxonomy" id="3109584"/>
    <lineage>
        <taxon>Bacteria</taxon>
        <taxon>Bacillati</taxon>
        <taxon>Bacillota</taxon>
        <taxon>Bacilli</taxon>
        <taxon>Lactobacillales</taxon>
        <taxon>Lactobacillaceae</taxon>
        <taxon>Eupransor</taxon>
    </lineage>
</organism>
<dbReference type="RefSeq" id="WP_349641632.1">
    <property type="nucleotide sequence ID" value="NZ_CAWVOH010000001.1"/>
</dbReference>
<protein>
    <submittedName>
        <fullName evidence="2">Catalytic subunit of cellulose synthase and poly-beta-1</fullName>
    </submittedName>
</protein>
<dbReference type="EMBL" id="CAWVOH010000001">
    <property type="protein sequence ID" value="CAK8054090.1"/>
    <property type="molecule type" value="Genomic_DNA"/>
</dbReference>
<dbReference type="SUPFAM" id="SSF53448">
    <property type="entry name" value="Nucleotide-diphospho-sugar transferases"/>
    <property type="match status" value="1"/>
</dbReference>
<dbReference type="CDD" id="cd00761">
    <property type="entry name" value="Glyco_tranf_GTA_type"/>
    <property type="match status" value="1"/>
</dbReference>
<dbReference type="Pfam" id="PF00535">
    <property type="entry name" value="Glycos_transf_2"/>
    <property type="match status" value="1"/>
</dbReference>
<name>A0ABM9N4J3_9LACO</name>
<sequence>MNVTVLTVTYNRAHELQRLFASLQAQNDQDFQWLIVDDGSKDDTQAVAEAFKAENPHFELDYHLQKNGGKFRGMNAATQWISGEVTIIVDSDDTLVADGVARVKAAWEALGDYQRYGTVVFEQADAAGDLLGHFPQKAYRGSELDYRVKQRIGGDFAETVLTQALKQFPFPDYPGERFFPEGWLWNQIARHYLTADYQGVLVVGGYQAGGLSDQGRANRLKAPRAMVTYYADMVAAVFPLQTRLKAALAALTYQHFVAKDERQRKVLSLGWRLMLGLPAAILAWRWRRHNT</sequence>
<accession>A0ABM9N4J3</accession>
<evidence type="ECO:0000259" key="1">
    <source>
        <dbReference type="Pfam" id="PF00535"/>
    </source>
</evidence>
<proteinExistence type="predicted"/>
<keyword evidence="3" id="KW-1185">Reference proteome</keyword>
<evidence type="ECO:0000313" key="2">
    <source>
        <dbReference type="EMBL" id="CAK8054090.1"/>
    </source>
</evidence>
<dbReference type="InterPro" id="IPR029044">
    <property type="entry name" value="Nucleotide-diphossugar_trans"/>
</dbReference>
<dbReference type="Gene3D" id="3.90.550.10">
    <property type="entry name" value="Spore Coat Polysaccharide Biosynthesis Protein SpsA, Chain A"/>
    <property type="match status" value="1"/>
</dbReference>
<comment type="caution">
    <text evidence="2">The sequence shown here is derived from an EMBL/GenBank/DDBJ whole genome shotgun (WGS) entry which is preliminary data.</text>
</comment>
<dbReference type="InterPro" id="IPR001173">
    <property type="entry name" value="Glyco_trans_2-like"/>
</dbReference>
<feature type="domain" description="Glycosyltransferase 2-like" evidence="1">
    <location>
        <begin position="4"/>
        <end position="122"/>
    </location>
</feature>
<evidence type="ECO:0000313" key="3">
    <source>
        <dbReference type="Proteomes" id="UP001314241"/>
    </source>
</evidence>